<feature type="transmembrane region" description="Helical" evidence="6">
    <location>
        <begin position="410"/>
        <end position="429"/>
    </location>
</feature>
<evidence type="ECO:0000256" key="3">
    <source>
        <dbReference type="ARBA" id="ARBA00022692"/>
    </source>
</evidence>
<evidence type="ECO:0000256" key="7">
    <source>
        <dbReference type="SAM" id="MobiDB-lite"/>
    </source>
</evidence>
<dbReference type="InterPro" id="IPR045069">
    <property type="entry name" value="MATE_euk"/>
</dbReference>
<dbReference type="NCBIfam" id="TIGR00797">
    <property type="entry name" value="matE"/>
    <property type="match status" value="1"/>
</dbReference>
<feature type="transmembrane region" description="Helical" evidence="6">
    <location>
        <begin position="101"/>
        <end position="121"/>
    </location>
</feature>
<evidence type="ECO:0000313" key="8">
    <source>
        <dbReference type="EMBL" id="RDY06813.1"/>
    </source>
</evidence>
<evidence type="ECO:0000313" key="9">
    <source>
        <dbReference type="Proteomes" id="UP000257109"/>
    </source>
</evidence>
<dbReference type="GO" id="GO:0042910">
    <property type="term" value="F:xenobiotic transmembrane transporter activity"/>
    <property type="evidence" value="ECO:0007669"/>
    <property type="project" value="InterPro"/>
</dbReference>
<dbReference type="GO" id="GO:1990961">
    <property type="term" value="P:xenobiotic detoxification by transmembrane export across the plasma membrane"/>
    <property type="evidence" value="ECO:0007669"/>
    <property type="project" value="InterPro"/>
</dbReference>
<feature type="transmembrane region" description="Helical" evidence="6">
    <location>
        <begin position="436"/>
        <end position="460"/>
    </location>
</feature>
<dbReference type="Pfam" id="PF01554">
    <property type="entry name" value="MatE"/>
    <property type="match status" value="2"/>
</dbReference>
<keyword evidence="3 6" id="KW-0812">Transmembrane</keyword>
<evidence type="ECO:0000256" key="4">
    <source>
        <dbReference type="ARBA" id="ARBA00022989"/>
    </source>
</evidence>
<organism evidence="8 9">
    <name type="scientific">Mucuna pruriens</name>
    <name type="common">Velvet bean</name>
    <name type="synonym">Dolichos pruriens</name>
    <dbReference type="NCBI Taxonomy" id="157652"/>
    <lineage>
        <taxon>Eukaryota</taxon>
        <taxon>Viridiplantae</taxon>
        <taxon>Streptophyta</taxon>
        <taxon>Embryophyta</taxon>
        <taxon>Tracheophyta</taxon>
        <taxon>Spermatophyta</taxon>
        <taxon>Magnoliopsida</taxon>
        <taxon>eudicotyledons</taxon>
        <taxon>Gunneridae</taxon>
        <taxon>Pentapetalae</taxon>
        <taxon>rosids</taxon>
        <taxon>fabids</taxon>
        <taxon>Fabales</taxon>
        <taxon>Fabaceae</taxon>
        <taxon>Papilionoideae</taxon>
        <taxon>50 kb inversion clade</taxon>
        <taxon>NPAAA clade</taxon>
        <taxon>indigoferoid/millettioid clade</taxon>
        <taxon>Phaseoleae</taxon>
        <taxon>Mucuna</taxon>
    </lineage>
</organism>
<feature type="transmembrane region" description="Helical" evidence="6">
    <location>
        <begin position="142"/>
        <end position="163"/>
    </location>
</feature>
<sequence>MEHSDGNSTQPLLTPRADEPHQIHPHPDSTAVFAAGTSDIAPITGPGDFYRQFIVESKKLWYLAGPAIFSFVSKYSLGAFTQIFAGHLGTIDLAAVSVENSLIAGFSYGIMLGMGSALETLCGQAVGAGKVEMLGVYMQRSWVLLTCTACVLCFLYIFAGPVLKLIGQDRDISEAAGTFAIWMIPQLFAYALNFPVVKFLQAQSKVMVIAVVSGVAMVLHPLLSWLLMVKLEWGLVGAAVLLNGSWWFVVAAQLAYVFSGRCGATWSGFSFEAFRNLWGFFRLSLASAVMLWSVLTLYLEIWYFMALLLFAGYLKNAEISVDAFSICMNILGWTIMVSFGFNAATSVRISNELGAHHPRTALFSLVVATITSILIGLVLSLVLIISRNEYPSLFSNDTQVQDLVKDLTPFLSFCIVINNVQPVLSGVAIGAGWQAIVAYVNIACYYLFGIPMGLILGYNVNWGVKGIWLGMISGTVLQTCVLLVIIYKTNWNEEASLAEDRIRTWGGHKKESVKHIENTEEEEET</sequence>
<comment type="caution">
    <text evidence="8">The sequence shown here is derived from an EMBL/GenBank/DDBJ whole genome shotgun (WGS) entry which is preliminary data.</text>
</comment>
<feature type="transmembrane region" description="Helical" evidence="6">
    <location>
        <begin position="233"/>
        <end position="258"/>
    </location>
</feature>
<feature type="transmembrane region" description="Helical" evidence="6">
    <location>
        <begin position="466"/>
        <end position="487"/>
    </location>
</feature>
<feature type="transmembrane region" description="Helical" evidence="6">
    <location>
        <begin position="60"/>
        <end position="81"/>
    </location>
</feature>
<name>A0A371HVL5_MUCPR</name>
<keyword evidence="4 6" id="KW-1133">Transmembrane helix</keyword>
<dbReference type="AlphaFoldDB" id="A0A371HVL5"/>
<dbReference type="OrthoDB" id="2126698at2759"/>
<dbReference type="InterPro" id="IPR002528">
    <property type="entry name" value="MATE_fam"/>
</dbReference>
<feature type="region of interest" description="Disordered" evidence="7">
    <location>
        <begin position="1"/>
        <end position="28"/>
    </location>
</feature>
<dbReference type="Proteomes" id="UP000257109">
    <property type="component" value="Unassembled WGS sequence"/>
</dbReference>
<dbReference type="GO" id="GO:0015297">
    <property type="term" value="F:antiporter activity"/>
    <property type="evidence" value="ECO:0007669"/>
    <property type="project" value="InterPro"/>
</dbReference>
<feature type="transmembrane region" description="Helical" evidence="6">
    <location>
        <begin position="362"/>
        <end position="385"/>
    </location>
</feature>
<dbReference type="CDD" id="cd13132">
    <property type="entry name" value="MATE_eukaryotic"/>
    <property type="match status" value="1"/>
</dbReference>
<evidence type="ECO:0000256" key="1">
    <source>
        <dbReference type="ARBA" id="ARBA00004141"/>
    </source>
</evidence>
<evidence type="ECO:0000256" key="2">
    <source>
        <dbReference type="ARBA" id="ARBA00010199"/>
    </source>
</evidence>
<proteinExistence type="inferred from homology"/>
<comment type="similarity">
    <text evidence="2 6">Belongs to the multi antimicrobial extrusion (MATE) (TC 2.A.66.1) family.</text>
</comment>
<reference evidence="8" key="1">
    <citation type="submission" date="2018-05" db="EMBL/GenBank/DDBJ databases">
        <title>Draft genome of Mucuna pruriens seed.</title>
        <authorList>
            <person name="Nnadi N.E."/>
            <person name="Vos R."/>
            <person name="Hasami M.H."/>
            <person name="Devisetty U.K."/>
            <person name="Aguiy J.C."/>
        </authorList>
    </citation>
    <scope>NUCLEOTIDE SEQUENCE [LARGE SCALE GENOMIC DNA]</scope>
    <source>
        <strain evidence="8">JCA_2017</strain>
    </source>
</reference>
<dbReference type="PANTHER" id="PTHR11206">
    <property type="entry name" value="MULTIDRUG RESISTANCE PROTEIN"/>
    <property type="match status" value="1"/>
</dbReference>
<feature type="compositionally biased region" description="Polar residues" evidence="7">
    <location>
        <begin position="1"/>
        <end position="12"/>
    </location>
</feature>
<evidence type="ECO:0000256" key="5">
    <source>
        <dbReference type="ARBA" id="ARBA00023136"/>
    </source>
</evidence>
<keyword evidence="5 6" id="KW-0472">Membrane</keyword>
<feature type="compositionally biased region" description="Basic and acidic residues" evidence="7">
    <location>
        <begin position="16"/>
        <end position="27"/>
    </location>
</feature>
<gene>
    <name evidence="8" type="primary">DTX29</name>
    <name evidence="8" type="ORF">CR513_09139</name>
</gene>
<comment type="subcellular location">
    <subcellularLocation>
        <location evidence="1">Membrane</location>
        <topology evidence="1">Multi-pass membrane protein</topology>
    </subcellularLocation>
</comment>
<feature type="transmembrane region" description="Helical" evidence="6">
    <location>
        <begin position="206"/>
        <end position="227"/>
    </location>
</feature>
<feature type="transmembrane region" description="Helical" evidence="6">
    <location>
        <begin position="319"/>
        <end position="341"/>
    </location>
</feature>
<protein>
    <recommendedName>
        <fullName evidence="6">Protein DETOXIFICATION</fullName>
    </recommendedName>
    <alternativeName>
        <fullName evidence="6">Multidrug and toxic compound extrusion protein</fullName>
    </alternativeName>
</protein>
<keyword evidence="9" id="KW-1185">Reference proteome</keyword>
<accession>A0A371HVL5</accession>
<feature type="non-terminal residue" evidence="8">
    <location>
        <position position="1"/>
    </location>
</feature>
<dbReference type="EMBL" id="QJKJ01001609">
    <property type="protein sequence ID" value="RDY06813.1"/>
    <property type="molecule type" value="Genomic_DNA"/>
</dbReference>
<feature type="transmembrane region" description="Helical" evidence="6">
    <location>
        <begin position="279"/>
        <end position="299"/>
    </location>
</feature>
<evidence type="ECO:0000256" key="6">
    <source>
        <dbReference type="RuleBase" id="RU004914"/>
    </source>
</evidence>
<feature type="transmembrane region" description="Helical" evidence="6">
    <location>
        <begin position="175"/>
        <end position="194"/>
    </location>
</feature>
<dbReference type="GO" id="GO:0016020">
    <property type="term" value="C:membrane"/>
    <property type="evidence" value="ECO:0007669"/>
    <property type="project" value="UniProtKB-SubCell"/>
</dbReference>